<comment type="similarity">
    <text evidence="3">Belongs to the TMA20 family.</text>
</comment>
<dbReference type="Pfam" id="PF17832">
    <property type="entry name" value="Pre-PUA"/>
    <property type="match status" value="1"/>
</dbReference>
<dbReference type="STRING" id="1392247.A0A3N4LAM8"/>
<evidence type="ECO:0000313" key="5">
    <source>
        <dbReference type="EMBL" id="RPB15065.1"/>
    </source>
</evidence>
<reference evidence="5 6" key="1">
    <citation type="journal article" date="2018" name="Nat. Ecol. Evol.">
        <title>Pezizomycetes genomes reveal the molecular basis of ectomycorrhizal truffle lifestyle.</title>
        <authorList>
            <person name="Murat C."/>
            <person name="Payen T."/>
            <person name="Noel B."/>
            <person name="Kuo A."/>
            <person name="Morin E."/>
            <person name="Chen J."/>
            <person name="Kohler A."/>
            <person name="Krizsan K."/>
            <person name="Balestrini R."/>
            <person name="Da Silva C."/>
            <person name="Montanini B."/>
            <person name="Hainaut M."/>
            <person name="Levati E."/>
            <person name="Barry K.W."/>
            <person name="Belfiori B."/>
            <person name="Cichocki N."/>
            <person name="Clum A."/>
            <person name="Dockter R.B."/>
            <person name="Fauchery L."/>
            <person name="Guy J."/>
            <person name="Iotti M."/>
            <person name="Le Tacon F."/>
            <person name="Lindquist E.A."/>
            <person name="Lipzen A."/>
            <person name="Malagnac F."/>
            <person name="Mello A."/>
            <person name="Molinier V."/>
            <person name="Miyauchi S."/>
            <person name="Poulain J."/>
            <person name="Riccioni C."/>
            <person name="Rubini A."/>
            <person name="Sitrit Y."/>
            <person name="Splivallo R."/>
            <person name="Traeger S."/>
            <person name="Wang M."/>
            <person name="Zifcakova L."/>
            <person name="Wipf D."/>
            <person name="Zambonelli A."/>
            <person name="Paolocci F."/>
            <person name="Nowrousian M."/>
            <person name="Ottonello S."/>
            <person name="Baldrian P."/>
            <person name="Spatafora J.W."/>
            <person name="Henrissat B."/>
            <person name="Nagy L.G."/>
            <person name="Aury J.M."/>
            <person name="Wincker P."/>
            <person name="Grigoriev I.V."/>
            <person name="Bonfante P."/>
            <person name="Martin F.M."/>
        </authorList>
    </citation>
    <scope>NUCLEOTIDE SEQUENCE [LARGE SCALE GENOMIC DNA]</scope>
    <source>
        <strain evidence="5 6">CCBAS932</strain>
    </source>
</reference>
<dbReference type="PANTHER" id="PTHR22798">
    <property type="entry name" value="MCT-1 PROTEIN"/>
    <property type="match status" value="1"/>
</dbReference>
<sequence length="181" mass="20047">MFKKGFTGTQKTKLKSSVQRALRTKITDQFPLLTPHIDELIPKKSQLDLIKAPDRISLYALGTDILFFQHHDDALFPHLRVVHRFPQCFPTLQIDRGAIRFVLSGAQLMCPGLTSPGARLPEREREVKAGTVVAIGAEGKGEACMVGLLKMDTEAIKSVNKGVGVETVHYLGDGLWRLDVD</sequence>
<dbReference type="EMBL" id="ML119115">
    <property type="protein sequence ID" value="RPB15065.1"/>
    <property type="molecule type" value="Genomic_DNA"/>
</dbReference>
<dbReference type="CDD" id="cd21155">
    <property type="entry name" value="PUA_MCTS-1-like"/>
    <property type="match status" value="1"/>
</dbReference>
<dbReference type="GO" id="GO:0001731">
    <property type="term" value="P:formation of translation preinitiation complex"/>
    <property type="evidence" value="ECO:0007669"/>
    <property type="project" value="TreeGrafter"/>
</dbReference>
<dbReference type="NCBIfam" id="TIGR00451">
    <property type="entry name" value="unchar_dom_2"/>
    <property type="match status" value="1"/>
</dbReference>
<dbReference type="AlphaFoldDB" id="A0A3N4LAM8"/>
<dbReference type="GO" id="GO:0005737">
    <property type="term" value="C:cytoplasm"/>
    <property type="evidence" value="ECO:0007669"/>
    <property type="project" value="UniProtKB-SubCell"/>
</dbReference>
<dbReference type="Pfam" id="PF01472">
    <property type="entry name" value="PUA"/>
    <property type="match status" value="1"/>
</dbReference>
<dbReference type="PIRSF" id="PIRSF005067">
    <property type="entry name" value="Tma_RNA-bind_prd"/>
    <property type="match status" value="1"/>
</dbReference>
<evidence type="ECO:0000313" key="6">
    <source>
        <dbReference type="Proteomes" id="UP000277580"/>
    </source>
</evidence>
<evidence type="ECO:0000256" key="1">
    <source>
        <dbReference type="ARBA" id="ARBA00004496"/>
    </source>
</evidence>
<evidence type="ECO:0000256" key="3">
    <source>
        <dbReference type="PIRNR" id="PIRNR005067"/>
    </source>
</evidence>
<dbReference type="InterPro" id="IPR004521">
    <property type="entry name" value="Uncharacterised_CHP00451"/>
</dbReference>
<dbReference type="InterPro" id="IPR015947">
    <property type="entry name" value="PUA-like_sf"/>
</dbReference>
<dbReference type="InParanoid" id="A0A3N4LAM8"/>
<dbReference type="OrthoDB" id="10249667at2759"/>
<name>A0A3N4LAM8_9PEZI</name>
<proteinExistence type="inferred from homology"/>
<evidence type="ECO:0000259" key="4">
    <source>
        <dbReference type="SMART" id="SM00359"/>
    </source>
</evidence>
<protein>
    <recommendedName>
        <fullName evidence="3">Translation machinery-associated protein 20</fullName>
    </recommendedName>
</protein>
<dbReference type="PROSITE" id="PS50890">
    <property type="entry name" value="PUA"/>
    <property type="match status" value="1"/>
</dbReference>
<dbReference type="FunCoup" id="A0A3N4LAM8">
    <property type="interactions" value="537"/>
</dbReference>
<dbReference type="InterPro" id="IPR016437">
    <property type="entry name" value="MCT-1/Tma20"/>
</dbReference>
<dbReference type="InterPro" id="IPR002478">
    <property type="entry name" value="PUA"/>
</dbReference>
<comment type="subcellular location">
    <subcellularLocation>
        <location evidence="1 3">Cytoplasm</location>
    </subcellularLocation>
</comment>
<dbReference type="InterPro" id="IPR041366">
    <property type="entry name" value="Pre-PUA"/>
</dbReference>
<dbReference type="SMART" id="SM00359">
    <property type="entry name" value="PUA"/>
    <property type="match status" value="1"/>
</dbReference>
<dbReference type="CDD" id="cd11609">
    <property type="entry name" value="MCT1_N"/>
    <property type="match status" value="1"/>
</dbReference>
<gene>
    <name evidence="5" type="ORF">P167DRAFT_557595</name>
</gene>
<keyword evidence="2 3" id="KW-0963">Cytoplasm</keyword>
<dbReference type="GO" id="GO:0003723">
    <property type="term" value="F:RNA binding"/>
    <property type="evidence" value="ECO:0007669"/>
    <property type="project" value="InterPro"/>
</dbReference>
<evidence type="ECO:0000256" key="2">
    <source>
        <dbReference type="ARBA" id="ARBA00022490"/>
    </source>
</evidence>
<feature type="domain" description="PUA" evidence="4">
    <location>
        <begin position="90"/>
        <end position="172"/>
    </location>
</feature>
<organism evidence="5 6">
    <name type="scientific">Morchella conica CCBAS932</name>
    <dbReference type="NCBI Taxonomy" id="1392247"/>
    <lineage>
        <taxon>Eukaryota</taxon>
        <taxon>Fungi</taxon>
        <taxon>Dikarya</taxon>
        <taxon>Ascomycota</taxon>
        <taxon>Pezizomycotina</taxon>
        <taxon>Pezizomycetes</taxon>
        <taxon>Pezizales</taxon>
        <taxon>Morchellaceae</taxon>
        <taxon>Morchella</taxon>
    </lineage>
</organism>
<comment type="function">
    <text evidence="3">Involved in translation.</text>
</comment>
<dbReference type="SUPFAM" id="SSF88697">
    <property type="entry name" value="PUA domain-like"/>
    <property type="match status" value="1"/>
</dbReference>
<dbReference type="PANTHER" id="PTHR22798:SF0">
    <property type="entry name" value="MALIGNANT T-CELL-AMPLIFIED SEQUENCE 1"/>
    <property type="match status" value="1"/>
</dbReference>
<dbReference type="Gene3D" id="3.10.400.20">
    <property type="match status" value="1"/>
</dbReference>
<accession>A0A3N4LAM8</accession>
<dbReference type="Proteomes" id="UP000277580">
    <property type="component" value="Unassembled WGS sequence"/>
</dbReference>
<keyword evidence="6" id="KW-1185">Reference proteome</keyword>